<dbReference type="KEGG" id="ave:Arcve_0330"/>
<evidence type="ECO:0000313" key="10">
    <source>
        <dbReference type="Proteomes" id="UP000008136"/>
    </source>
</evidence>
<feature type="transmembrane region" description="Helical" evidence="8">
    <location>
        <begin position="44"/>
        <end position="69"/>
    </location>
</feature>
<dbReference type="PROSITE" id="PS50283">
    <property type="entry name" value="NA_SOLUT_SYMP_3"/>
    <property type="match status" value="1"/>
</dbReference>
<dbReference type="NCBIfam" id="TIGR03648">
    <property type="entry name" value="Na_symport_lg"/>
    <property type="match status" value="1"/>
</dbReference>
<evidence type="ECO:0000256" key="4">
    <source>
        <dbReference type="ARBA" id="ARBA00022692"/>
    </source>
</evidence>
<dbReference type="eggNOG" id="arCOG01317">
    <property type="taxonomic scope" value="Archaea"/>
</dbReference>
<feature type="transmembrane region" description="Helical" evidence="8">
    <location>
        <begin position="366"/>
        <end position="395"/>
    </location>
</feature>
<dbReference type="OrthoDB" id="9779at2157"/>
<feature type="transmembrane region" description="Helical" evidence="8">
    <location>
        <begin position="75"/>
        <end position="93"/>
    </location>
</feature>
<dbReference type="InterPro" id="IPR019899">
    <property type="entry name" value="Na/solute_symporter_VC_2705"/>
</dbReference>
<gene>
    <name evidence="9" type="ordered locus">Arcve_0330</name>
</gene>
<feature type="transmembrane region" description="Helical" evidence="8">
    <location>
        <begin position="442"/>
        <end position="466"/>
    </location>
</feature>
<keyword evidence="4 8" id="KW-0812">Transmembrane</keyword>
<feature type="transmembrane region" description="Helical" evidence="8">
    <location>
        <begin position="145"/>
        <end position="166"/>
    </location>
</feature>
<dbReference type="InterPro" id="IPR001734">
    <property type="entry name" value="Na/solute_symporter"/>
</dbReference>
<keyword evidence="10" id="KW-1185">Reference proteome</keyword>
<evidence type="ECO:0000313" key="9">
    <source>
        <dbReference type="EMBL" id="AEA46363.1"/>
    </source>
</evidence>
<feature type="transmembrane region" description="Helical" evidence="8">
    <location>
        <begin position="114"/>
        <end position="139"/>
    </location>
</feature>
<feature type="transmembrane region" description="Helical" evidence="8">
    <location>
        <begin position="244"/>
        <end position="267"/>
    </location>
</feature>
<protein>
    <submittedName>
        <fullName evidence="9">Putative sodium symporter protein</fullName>
    </submittedName>
</protein>
<keyword evidence="3" id="KW-0813">Transport</keyword>
<dbReference type="Pfam" id="PF00474">
    <property type="entry name" value="SSF"/>
    <property type="match status" value="1"/>
</dbReference>
<evidence type="ECO:0000256" key="6">
    <source>
        <dbReference type="ARBA" id="ARBA00023136"/>
    </source>
</evidence>
<dbReference type="Gene3D" id="1.20.1730.10">
    <property type="entry name" value="Sodium/glucose cotransporter"/>
    <property type="match status" value="1"/>
</dbReference>
<dbReference type="InterPro" id="IPR038377">
    <property type="entry name" value="Na/Glc_symporter_sf"/>
</dbReference>
<dbReference type="PANTHER" id="PTHR48086">
    <property type="entry name" value="SODIUM/PROLINE SYMPORTER-RELATED"/>
    <property type="match status" value="1"/>
</dbReference>
<feature type="transmembrane region" description="Helical" evidence="8">
    <location>
        <begin position="415"/>
        <end position="436"/>
    </location>
</feature>
<comment type="subcellular location">
    <subcellularLocation>
        <location evidence="1">Membrane</location>
        <topology evidence="1">Multi-pass membrane protein</topology>
    </subcellularLocation>
</comment>
<keyword evidence="5 8" id="KW-1133">Transmembrane helix</keyword>
<feature type="transmembrane region" description="Helical" evidence="8">
    <location>
        <begin position="473"/>
        <end position="494"/>
    </location>
</feature>
<evidence type="ECO:0000256" key="3">
    <source>
        <dbReference type="ARBA" id="ARBA00022448"/>
    </source>
</evidence>
<dbReference type="AlphaFoldDB" id="F2KPD2"/>
<dbReference type="GeneID" id="10393424"/>
<feature type="transmembrane region" description="Helical" evidence="8">
    <location>
        <begin position="279"/>
        <end position="298"/>
    </location>
</feature>
<dbReference type="GO" id="GO:0022857">
    <property type="term" value="F:transmembrane transporter activity"/>
    <property type="evidence" value="ECO:0007669"/>
    <property type="project" value="InterPro"/>
</dbReference>
<reference evidence="9 10" key="1">
    <citation type="submission" date="2011-03" db="EMBL/GenBank/DDBJ databases">
        <title>The complete genome of Archaeoglobus veneficus SNP6.</title>
        <authorList>
            <consortium name="US DOE Joint Genome Institute (JGI-PGF)"/>
            <person name="Lucas S."/>
            <person name="Copeland A."/>
            <person name="Lapidus A."/>
            <person name="Bruce D."/>
            <person name="Goodwin L."/>
            <person name="Pitluck S."/>
            <person name="Kyrpides N."/>
            <person name="Mavromatis K."/>
            <person name="Pagani I."/>
            <person name="Ivanova N."/>
            <person name="Mikhailova N."/>
            <person name="Lu M."/>
            <person name="Detter J.C."/>
            <person name="Tapia R."/>
            <person name="Han C."/>
            <person name="Land M."/>
            <person name="Hauser L."/>
            <person name="Markowitz V."/>
            <person name="Cheng J.-F."/>
            <person name="Hugenholtz P."/>
            <person name="Woyke T."/>
            <person name="Wu D."/>
            <person name="Spring S."/>
            <person name="Brambilla E."/>
            <person name="Klenk H.-P."/>
            <person name="Eisen J.A."/>
        </authorList>
    </citation>
    <scope>NUCLEOTIDE SEQUENCE [LARGE SCALE GENOMIC DNA]</scope>
    <source>
        <strain>SNP6</strain>
    </source>
</reference>
<organism evidence="9 10">
    <name type="scientific">Archaeoglobus veneficus (strain DSM 11195 / SNP6)</name>
    <dbReference type="NCBI Taxonomy" id="693661"/>
    <lineage>
        <taxon>Archaea</taxon>
        <taxon>Methanobacteriati</taxon>
        <taxon>Methanobacteriota</taxon>
        <taxon>Archaeoglobi</taxon>
        <taxon>Archaeoglobales</taxon>
        <taxon>Archaeoglobaceae</taxon>
        <taxon>Archaeoglobus</taxon>
    </lineage>
</organism>
<evidence type="ECO:0000256" key="5">
    <source>
        <dbReference type="ARBA" id="ARBA00022989"/>
    </source>
</evidence>
<name>F2KPD2_ARCVS</name>
<evidence type="ECO:0000256" key="1">
    <source>
        <dbReference type="ARBA" id="ARBA00004141"/>
    </source>
</evidence>
<dbReference type="STRING" id="693661.Arcve_0330"/>
<feature type="transmembrane region" description="Helical" evidence="8">
    <location>
        <begin position="500"/>
        <end position="524"/>
    </location>
</feature>
<dbReference type="GO" id="GO:0005886">
    <property type="term" value="C:plasma membrane"/>
    <property type="evidence" value="ECO:0007669"/>
    <property type="project" value="TreeGrafter"/>
</dbReference>
<dbReference type="CDD" id="cd11480">
    <property type="entry name" value="SLC5sbd_u4"/>
    <property type="match status" value="1"/>
</dbReference>
<dbReference type="HOGENOM" id="CLU_018808_8_2_2"/>
<sequence length="551" mass="59756">MHIEIAAFVLASIGIYLAIAYWMRTARVEDFYVAGRSIKPHVSGAATAAAWMSAASFISMAGVIAILGYDAVPFLIGWTGGYVLLALLIAPYLRKYGKYTIPEFVEDRYYDPKMRLLGVIIVIMIAFIYALGQFIGIGIALSMTLGIPVVMGIWLTVIVIMIYTTLGGMKSVTYVEVAQYTILIVAYLVALFAASFLLKGYIFPHVQAGELLNEIVTKEAQFGEKTMIDPFVNKVAGGSGVLNWIFTALILMIGTVGMPHIMVKYYLVPSARDARFSVGWALVFIALLYLSASAYAIIGRYLIINQLLGVSIDQAQQIGWVKTMQELGMLKLNDINGNGLLDSLTEIGIRKDAIVMGMPMMANLPWFIVALVITGGFAAALSTSGALLLTMTVSLTRDVYKRFINPNVTEAREVWFARVATIVIASLVAFLASLLYQQGGVIAVIVGWAYSVSVASLVPLFVLGIWTKIGRKAMMAGAIVGLAVCYTYLLGNFFKIIPPVLGLGQIAGGGIFGGIACFVTALLVQAITRERPPEHVVALLDRLKLPEAPRR</sequence>
<feature type="transmembrane region" description="Helical" evidence="8">
    <location>
        <begin position="178"/>
        <end position="198"/>
    </location>
</feature>
<evidence type="ECO:0000256" key="2">
    <source>
        <dbReference type="ARBA" id="ARBA00006434"/>
    </source>
</evidence>
<evidence type="ECO:0000256" key="8">
    <source>
        <dbReference type="SAM" id="Phobius"/>
    </source>
</evidence>
<proteinExistence type="inferred from homology"/>
<dbReference type="EMBL" id="CP002588">
    <property type="protein sequence ID" value="AEA46363.1"/>
    <property type="molecule type" value="Genomic_DNA"/>
</dbReference>
<comment type="similarity">
    <text evidence="2 7">Belongs to the sodium:solute symporter (SSF) (TC 2.A.21) family.</text>
</comment>
<feature type="transmembrane region" description="Helical" evidence="8">
    <location>
        <begin position="6"/>
        <end position="23"/>
    </location>
</feature>
<dbReference type="InterPro" id="IPR050277">
    <property type="entry name" value="Sodium:Solute_Symporter"/>
</dbReference>
<dbReference type="PANTHER" id="PTHR48086:SF5">
    <property type="entry name" value="NA(+):SOLUTE SYMPORTER (SSF FAMILY)"/>
    <property type="match status" value="1"/>
</dbReference>
<accession>F2KPD2</accession>
<keyword evidence="6 8" id="KW-0472">Membrane</keyword>
<dbReference type="Proteomes" id="UP000008136">
    <property type="component" value="Chromosome"/>
</dbReference>
<dbReference type="RefSeq" id="WP_013683037.1">
    <property type="nucleotide sequence ID" value="NC_015320.1"/>
</dbReference>
<evidence type="ECO:0000256" key="7">
    <source>
        <dbReference type="RuleBase" id="RU362091"/>
    </source>
</evidence>